<dbReference type="RefSeq" id="WP_012418020.1">
    <property type="nucleotide sequence ID" value="NC_010645.1"/>
</dbReference>
<sequence length="366" mass="41022">MRESWIQLRLDAWRFQRARADYYAYLGALLQASEGRVALRDIFANDLLRYGPGNYRGRLGARWASACGTHGGDLAVLWTGVAPAQDCLLLATAQSAGSAALAQSLLDLAQASRLADDAWRQIKGAVLAVALALTVLIATLWALPLFTVPHLVQVFADLPAAYYGPWTRALTRFAGHMVWAGPLSAVLAAASLAVWLWSFGRWRGALRSRFDRVGPWRLYRDSQAIRFLSLLEVLIRDRGAIDARLRAALKALRQYALPWLAGHIDEMLARIDRGEVQASTFNTGLLDRQLWWFMSDMMAAHGIEAGLSRARQRIEQAWLPQLAAQVLFWRWLLLLGTVLCMLALVFWHYGVIDELRRGLGHFYSSH</sequence>
<organism evidence="2 3">
    <name type="scientific">Bordetella avium (strain 197N)</name>
    <dbReference type="NCBI Taxonomy" id="360910"/>
    <lineage>
        <taxon>Bacteria</taxon>
        <taxon>Pseudomonadati</taxon>
        <taxon>Pseudomonadota</taxon>
        <taxon>Betaproteobacteria</taxon>
        <taxon>Burkholderiales</taxon>
        <taxon>Alcaligenaceae</taxon>
        <taxon>Bordetella</taxon>
    </lineage>
</organism>
<dbReference type="eggNOG" id="COG1459">
    <property type="taxonomic scope" value="Bacteria"/>
</dbReference>
<keyword evidence="1" id="KW-1133">Transmembrane helix</keyword>
<name>Q2KY66_BORA1</name>
<dbReference type="Proteomes" id="UP000001977">
    <property type="component" value="Chromosome"/>
</dbReference>
<feature type="transmembrane region" description="Helical" evidence="1">
    <location>
        <begin position="122"/>
        <end position="143"/>
    </location>
</feature>
<evidence type="ECO:0000256" key="1">
    <source>
        <dbReference type="SAM" id="Phobius"/>
    </source>
</evidence>
<dbReference type="AlphaFoldDB" id="Q2KY66"/>
<dbReference type="EMBL" id="AM167904">
    <property type="protein sequence ID" value="CAJ49969.1"/>
    <property type="molecule type" value="Genomic_DNA"/>
</dbReference>
<dbReference type="HOGENOM" id="CLU_056146_1_0_4"/>
<dbReference type="STRING" id="360910.BAV2359"/>
<dbReference type="KEGG" id="bav:BAV2359"/>
<accession>Q2KY66</accession>
<dbReference type="OrthoDB" id="8630857at2"/>
<keyword evidence="1" id="KW-0812">Transmembrane</keyword>
<protein>
    <submittedName>
        <fullName evidence="2">Type IV pilus assembly protein</fullName>
    </submittedName>
</protein>
<proteinExistence type="predicted"/>
<keyword evidence="1" id="KW-0472">Membrane</keyword>
<dbReference type="GeneID" id="92934466"/>
<gene>
    <name evidence="2" type="ordered locus">BAV2359</name>
</gene>
<reference evidence="2 3" key="1">
    <citation type="journal article" date="2006" name="J. Bacteriol.">
        <title>Comparison of the genome sequence of the poultry pathogen Bordetella avium with those of B. bronchiseptica, B. pertussis, and B. parapertussis reveals extensive diversity in surface structures associated with host interaction.</title>
        <authorList>
            <person name="Sebaihia M."/>
            <person name="Preston A."/>
            <person name="Maskell D.J."/>
            <person name="Kuzmiak H."/>
            <person name="Connell T.D."/>
            <person name="King N.D."/>
            <person name="Orndorff P.E."/>
            <person name="Miyamoto D.M."/>
            <person name="Thomson N.R."/>
            <person name="Harris D."/>
            <person name="Goble A."/>
            <person name="Lord A."/>
            <person name="Murphy L."/>
            <person name="Quail M.A."/>
            <person name="Rutter S."/>
            <person name="Squares R."/>
            <person name="Squares S."/>
            <person name="Woodward J."/>
            <person name="Parkhill J."/>
            <person name="Temple L.M."/>
        </authorList>
    </citation>
    <scope>NUCLEOTIDE SEQUENCE [LARGE SCALE GENOMIC DNA]</scope>
    <source>
        <strain evidence="2 3">197N</strain>
    </source>
</reference>
<keyword evidence="3" id="KW-1185">Reference proteome</keyword>
<feature type="transmembrane region" description="Helical" evidence="1">
    <location>
        <begin position="177"/>
        <end position="199"/>
    </location>
</feature>
<feature type="transmembrane region" description="Helical" evidence="1">
    <location>
        <begin position="328"/>
        <end position="349"/>
    </location>
</feature>
<evidence type="ECO:0000313" key="2">
    <source>
        <dbReference type="EMBL" id="CAJ49969.1"/>
    </source>
</evidence>
<evidence type="ECO:0000313" key="3">
    <source>
        <dbReference type="Proteomes" id="UP000001977"/>
    </source>
</evidence>